<dbReference type="OrthoDB" id="64477at2759"/>
<dbReference type="GO" id="GO:0016747">
    <property type="term" value="F:acyltransferase activity, transferring groups other than amino-acyl groups"/>
    <property type="evidence" value="ECO:0007669"/>
    <property type="project" value="InterPro"/>
</dbReference>
<organism evidence="2 3">
    <name type="scientific">Colletotrichum gloeosporioides (strain Cg-14)</name>
    <name type="common">Anthracnose fungus</name>
    <name type="synonym">Glomerella cingulata</name>
    <dbReference type="NCBI Taxonomy" id="1237896"/>
    <lineage>
        <taxon>Eukaryota</taxon>
        <taxon>Fungi</taxon>
        <taxon>Dikarya</taxon>
        <taxon>Ascomycota</taxon>
        <taxon>Pezizomycotina</taxon>
        <taxon>Sordariomycetes</taxon>
        <taxon>Hypocreomycetidae</taxon>
        <taxon>Glomerellales</taxon>
        <taxon>Glomerellaceae</taxon>
        <taxon>Colletotrichum</taxon>
        <taxon>Colletotrichum gloeosporioides species complex</taxon>
    </lineage>
</organism>
<name>T0K556_COLGC</name>
<dbReference type="Pfam" id="PF00583">
    <property type="entry name" value="Acetyltransf_1"/>
    <property type="match status" value="1"/>
</dbReference>
<dbReference type="InterPro" id="IPR000182">
    <property type="entry name" value="GNAT_dom"/>
</dbReference>
<dbReference type="PANTHER" id="PTHR43415:SF3">
    <property type="entry name" value="GNAT-FAMILY ACETYLTRANSFERASE"/>
    <property type="match status" value="1"/>
</dbReference>
<dbReference type="EMBL" id="AMYD01002009">
    <property type="protein sequence ID" value="EQB50577.1"/>
    <property type="molecule type" value="Genomic_DNA"/>
</dbReference>
<dbReference type="PROSITE" id="PS51186">
    <property type="entry name" value="GNAT"/>
    <property type="match status" value="1"/>
</dbReference>
<dbReference type="AlphaFoldDB" id="T0K556"/>
<dbReference type="InterPro" id="IPR016181">
    <property type="entry name" value="Acyl_CoA_acyltransferase"/>
</dbReference>
<dbReference type="HOGENOM" id="CLU_013985_3_2_1"/>
<feature type="domain" description="N-acetyltransferase" evidence="1">
    <location>
        <begin position="15"/>
        <end position="189"/>
    </location>
</feature>
<evidence type="ECO:0000259" key="1">
    <source>
        <dbReference type="PROSITE" id="PS51186"/>
    </source>
</evidence>
<proteinExistence type="predicted"/>
<comment type="caution">
    <text evidence="2">The sequence shown here is derived from an EMBL/GenBank/DDBJ whole genome shotgun (WGS) entry which is preliminary data.</text>
</comment>
<protein>
    <recommendedName>
        <fullName evidence="1">N-acetyltransferase domain-containing protein</fullName>
    </recommendedName>
</protein>
<dbReference type="OMA" id="AFAYNER"/>
<dbReference type="Gene3D" id="3.40.630.30">
    <property type="match status" value="1"/>
</dbReference>
<gene>
    <name evidence="2" type="ORF">CGLO_09969</name>
</gene>
<dbReference type="SUPFAM" id="SSF55729">
    <property type="entry name" value="Acyl-CoA N-acyltransferases (Nat)"/>
    <property type="match status" value="1"/>
</dbReference>
<dbReference type="PANTHER" id="PTHR43415">
    <property type="entry name" value="SPERMIDINE N(1)-ACETYLTRANSFERASE"/>
    <property type="match status" value="1"/>
</dbReference>
<reference evidence="3" key="1">
    <citation type="journal article" date="2013" name="Mol. Plant Microbe Interact.">
        <title>Global aspects of pacC regulation of pathogenicity genes in Colletotrichum gloeosporioides as revealed by transcriptome analysis.</title>
        <authorList>
            <person name="Alkan N."/>
            <person name="Meng X."/>
            <person name="Friedlander G."/>
            <person name="Reuveni E."/>
            <person name="Sukno S."/>
            <person name="Sherman A."/>
            <person name="Thon M."/>
            <person name="Fluhr R."/>
            <person name="Prusky D."/>
        </authorList>
    </citation>
    <scope>NUCLEOTIDE SEQUENCE [LARGE SCALE GENOMIC DNA]</scope>
    <source>
        <strain evidence="3">Cg-14</strain>
    </source>
</reference>
<evidence type="ECO:0000313" key="2">
    <source>
        <dbReference type="EMBL" id="EQB50577.1"/>
    </source>
</evidence>
<dbReference type="Proteomes" id="UP000015530">
    <property type="component" value="Unassembled WGS sequence"/>
</dbReference>
<dbReference type="CDD" id="cd04301">
    <property type="entry name" value="NAT_SF"/>
    <property type="match status" value="1"/>
</dbReference>
<sequence>MDEELVGNSFQSGRLIFRAIEDDEDDKRWFHEQIKNDPVGFALGDSNVLRPQTRRRSDSLLLEIQGFLLGVIICLPAADEAASPQPIGVVALNDEAGDNYRHHHRLAVLSISIAKPYRNLGYGAEAINWAVDWAFQKANIHSISLGCVEYNDRGKHLYERLGFVPEGRYRKSHFHERHWWDVLLYSMLEDEWKALRGQ</sequence>
<dbReference type="eggNOG" id="ENOG502RY5I">
    <property type="taxonomic scope" value="Eukaryota"/>
</dbReference>
<accession>T0K556</accession>
<evidence type="ECO:0000313" key="3">
    <source>
        <dbReference type="Proteomes" id="UP000015530"/>
    </source>
</evidence>